<evidence type="ECO:0008006" key="3">
    <source>
        <dbReference type="Google" id="ProtNLM"/>
    </source>
</evidence>
<dbReference type="AlphaFoldDB" id="A0A8J5RD02"/>
<evidence type="ECO:0000313" key="2">
    <source>
        <dbReference type="Proteomes" id="UP000729402"/>
    </source>
</evidence>
<comment type="caution">
    <text evidence="1">The sequence shown here is derived from an EMBL/GenBank/DDBJ whole genome shotgun (WGS) entry which is preliminary data.</text>
</comment>
<evidence type="ECO:0000313" key="1">
    <source>
        <dbReference type="EMBL" id="KAG8056840.1"/>
    </source>
</evidence>
<keyword evidence="2" id="KW-1185">Reference proteome</keyword>
<dbReference type="PANTHER" id="PTHR36068">
    <property type="entry name" value="OS01G0102500 PROTEIN"/>
    <property type="match status" value="1"/>
</dbReference>
<reference evidence="1" key="1">
    <citation type="journal article" date="2021" name="bioRxiv">
        <title>Whole Genome Assembly and Annotation of Northern Wild Rice, Zizania palustris L., Supports a Whole Genome Duplication in the Zizania Genus.</title>
        <authorList>
            <person name="Haas M."/>
            <person name="Kono T."/>
            <person name="Macchietto M."/>
            <person name="Millas R."/>
            <person name="McGilp L."/>
            <person name="Shao M."/>
            <person name="Duquette J."/>
            <person name="Hirsch C.N."/>
            <person name="Kimball J."/>
        </authorList>
    </citation>
    <scope>NUCLEOTIDE SEQUENCE</scope>
    <source>
        <tissue evidence="1">Fresh leaf tissue</tissue>
    </source>
</reference>
<dbReference type="Proteomes" id="UP000729402">
    <property type="component" value="Unassembled WGS sequence"/>
</dbReference>
<proteinExistence type="predicted"/>
<name>A0A8J5RD02_ZIZPA</name>
<gene>
    <name evidence="1" type="ORF">GUJ93_ZPchr0002g23544</name>
</gene>
<dbReference type="EMBL" id="JAAALK010000287">
    <property type="protein sequence ID" value="KAG8056840.1"/>
    <property type="molecule type" value="Genomic_DNA"/>
</dbReference>
<dbReference type="OrthoDB" id="155203at2759"/>
<accession>A0A8J5RD02</accession>
<organism evidence="1 2">
    <name type="scientific">Zizania palustris</name>
    <name type="common">Northern wild rice</name>
    <dbReference type="NCBI Taxonomy" id="103762"/>
    <lineage>
        <taxon>Eukaryota</taxon>
        <taxon>Viridiplantae</taxon>
        <taxon>Streptophyta</taxon>
        <taxon>Embryophyta</taxon>
        <taxon>Tracheophyta</taxon>
        <taxon>Spermatophyta</taxon>
        <taxon>Magnoliopsida</taxon>
        <taxon>Liliopsida</taxon>
        <taxon>Poales</taxon>
        <taxon>Poaceae</taxon>
        <taxon>BOP clade</taxon>
        <taxon>Oryzoideae</taxon>
        <taxon>Oryzeae</taxon>
        <taxon>Zizaniinae</taxon>
        <taxon>Zizania</taxon>
    </lineage>
</organism>
<dbReference type="PANTHER" id="PTHR36068:SF1">
    <property type="entry name" value="OS01G0102500 PROTEIN"/>
    <property type="match status" value="1"/>
</dbReference>
<sequence length="251" mass="27596">MTHPVKSLSLISRAPPLFHRADSPDSSTAAIVADALPASTAPAPPPPLLTWSSPSAKSTAPTGWTAVWALEDQQRRLLLRIWEHSVAWKPPTSLPLPPLIFRLNHAGEVDTDGNCLFTAARRAAAAKPDARDLRHRTIRRFTDVYASAPAPDRDAIDEVVRHLYASSPLRLHHVRGPRMISPSLPTHAYSRPLSVALDRAAGCRCYSGLLPIPSQLCFTSVLYLLRKYLGEYVEGLSVEALRISVWKVLNI</sequence>
<reference evidence="1" key="2">
    <citation type="submission" date="2021-02" db="EMBL/GenBank/DDBJ databases">
        <authorList>
            <person name="Kimball J.A."/>
            <person name="Haas M.W."/>
            <person name="Macchietto M."/>
            <person name="Kono T."/>
            <person name="Duquette J."/>
            <person name="Shao M."/>
        </authorList>
    </citation>
    <scope>NUCLEOTIDE SEQUENCE</scope>
    <source>
        <tissue evidence="1">Fresh leaf tissue</tissue>
    </source>
</reference>
<protein>
    <recommendedName>
        <fullName evidence="3">OTU domain-containing protein</fullName>
    </recommendedName>
</protein>